<keyword evidence="2" id="KW-1185">Reference proteome</keyword>
<name>A0A7W7S138_9ACTN</name>
<dbReference type="EMBL" id="JACHJU010000002">
    <property type="protein sequence ID" value="MBB4941792.1"/>
    <property type="molecule type" value="Genomic_DNA"/>
</dbReference>
<accession>A0A7W7S138</accession>
<dbReference type="RefSeq" id="WP_184757778.1">
    <property type="nucleotide sequence ID" value="NZ_BAABEK010000206.1"/>
</dbReference>
<evidence type="ECO:0000313" key="1">
    <source>
        <dbReference type="EMBL" id="MBB4941792.1"/>
    </source>
</evidence>
<reference evidence="1 2" key="1">
    <citation type="submission" date="2020-08" db="EMBL/GenBank/DDBJ databases">
        <title>Sequencing the genomes of 1000 actinobacteria strains.</title>
        <authorList>
            <person name="Klenk H.-P."/>
        </authorList>
    </citation>
    <scope>NUCLEOTIDE SEQUENCE [LARGE SCALE GENOMIC DNA]</scope>
    <source>
        <strain evidence="1 2">DSM 43023</strain>
    </source>
</reference>
<proteinExistence type="predicted"/>
<dbReference type="AlphaFoldDB" id="A0A7W7S138"/>
<organism evidence="1 2">
    <name type="scientific">Streptosporangium album</name>
    <dbReference type="NCBI Taxonomy" id="47479"/>
    <lineage>
        <taxon>Bacteria</taxon>
        <taxon>Bacillati</taxon>
        <taxon>Actinomycetota</taxon>
        <taxon>Actinomycetes</taxon>
        <taxon>Streptosporangiales</taxon>
        <taxon>Streptosporangiaceae</taxon>
        <taxon>Streptosporangium</taxon>
    </lineage>
</organism>
<protein>
    <submittedName>
        <fullName evidence="1">Uncharacterized protein</fullName>
    </submittedName>
</protein>
<comment type="caution">
    <text evidence="1">The sequence shown here is derived from an EMBL/GenBank/DDBJ whole genome shotgun (WGS) entry which is preliminary data.</text>
</comment>
<gene>
    <name evidence="1" type="ORF">FHR32_006169</name>
</gene>
<dbReference type="Proteomes" id="UP000534286">
    <property type="component" value="Unassembled WGS sequence"/>
</dbReference>
<dbReference type="Pfam" id="PF20062">
    <property type="entry name" value="DUF6461"/>
    <property type="match status" value="1"/>
</dbReference>
<sequence length="193" mass="21404">MPSATASHYQAILARHSEALKETCITWCHARSTDELAVAVGADPQSAAPRTLSNADDESYEHIMRTGHGNTLVVGEMAPWFIVMEPGDTRGAKSLDRLSGDSEALSLVIGDTLRHYSLLYARDGQLLCRLRWLDTPAGDASAIEHHLADLSLLGDVSSEEWKVNAFILAERITEVRLTEEWFAREHTRYFGQP</sequence>
<dbReference type="InterPro" id="IPR045592">
    <property type="entry name" value="DUF6461"/>
</dbReference>
<evidence type="ECO:0000313" key="2">
    <source>
        <dbReference type="Proteomes" id="UP000534286"/>
    </source>
</evidence>